<evidence type="ECO:0000256" key="3">
    <source>
        <dbReference type="ARBA" id="ARBA00022801"/>
    </source>
</evidence>
<comment type="caution">
    <text evidence="12">The sequence shown here is derived from an EMBL/GenBank/DDBJ whole genome shotgun (WGS) entry which is preliminary data.</text>
</comment>
<feature type="domain" description="Helicase ATP-binding" evidence="10">
    <location>
        <begin position="38"/>
        <end position="223"/>
    </location>
</feature>
<proteinExistence type="inferred from homology"/>
<dbReference type="Pfam" id="PF00270">
    <property type="entry name" value="DEAD"/>
    <property type="match status" value="1"/>
</dbReference>
<dbReference type="RefSeq" id="WP_006005368.1">
    <property type="nucleotide sequence ID" value="NZ_BAET01000018.1"/>
</dbReference>
<keyword evidence="8" id="KW-0413">Isomerase</keyword>
<dbReference type="PROSITE" id="PS51192">
    <property type="entry name" value="HELICASE_ATP_BIND_1"/>
    <property type="match status" value="1"/>
</dbReference>
<comment type="similarity">
    <text evidence="9">Belongs to the Lhr helicase family. Lhr-Core subfamily.</text>
</comment>
<dbReference type="SMART" id="SM00490">
    <property type="entry name" value="HELICc"/>
    <property type="match status" value="1"/>
</dbReference>
<dbReference type="InterPro" id="IPR013701">
    <property type="entry name" value="Lhr-like_DEAD/DEAH_assoc"/>
</dbReference>
<dbReference type="GO" id="GO:0003677">
    <property type="term" value="F:DNA binding"/>
    <property type="evidence" value="ECO:0007669"/>
    <property type="project" value="UniProtKB-KW"/>
</dbReference>
<dbReference type="Gene3D" id="3.40.50.300">
    <property type="entry name" value="P-loop containing nucleotide triphosphate hydrolases"/>
    <property type="match status" value="2"/>
</dbReference>
<sequence length="832" mass="93553">MLITDTPVVVKRAFIPSVFKAWFAARHWKIRPYQQKMVSAFVNQQSTLLIAPTGAGKTLSGFLPSLIDIHKLLEKGKSNKAIGLHTLYISPLKALTYDINRNLEMPISEMALGMTVASRTGDTTSYQRQKQRKLPPNILLTTPESLMLMLSYTDAARIFANLKCVIVDETHSFANSKRGDFTSLALARLYWLNPHFIRVGLSATVAHPDSLAAWLGVTGQPTGIILAKSRVKPRLKMLTNKEYIPFGGYMAKYAKKEILAAISKAGTSLVFVNTRAQAELIFQALWEENSEGLAIAIYHGSLSKEQRQKTEKMMAAGKLRAVVTTSALELGIDWGDVDLVIQVGAPKGVSRLMQRIGRANHRMDEPSKAYLVPANRFESLECLAAIKAIKKGELDGEPPMPGALDIIPQFIMNCVCSEPSDMHSIYQQVLNASSYSGLDLDTFKQLFSFTQDGGYALQAYERYFRLVQDKGLYSPANKRVIMRHRQNIGTIVEAGRLKVKRLRRSHQGKIVGEVEEYFAQQLCKGDSFYFAGEILVFEGIRDMIVEARPGKAKEPKIPSFQGGQMPLSTYLADAVRKLINVPESWQELPKLVRDWLHLQQSFSALPSMEKLLIEQFPFRGAFTTLFYTFEGRKANQTLGMLITRRMENRGFKPLSFSITDYGLSISSVIQIEKGHITELFTPDILGDELEDWMLEASMLKRSFRQVAVISGLIEQQYHSNKKTMRQVTFSTDLIYDTLRQYDPDHILLKVTRDNAQRELLDIERTSALLFRYCDSFLFNALEKPSPMAIPIVLSVRSELITGAGTQALLEQASLYQEAELMLDDVRALLQGD</sequence>
<dbReference type="InterPro" id="IPR017170">
    <property type="entry name" value="Lhr-like"/>
</dbReference>
<keyword evidence="6" id="KW-0238">DNA-binding</keyword>
<keyword evidence="4 12" id="KW-0347">Helicase</keyword>
<dbReference type="PANTHER" id="PTHR47962">
    <property type="entry name" value="ATP-DEPENDENT HELICASE LHR-RELATED-RELATED"/>
    <property type="match status" value="1"/>
</dbReference>
<dbReference type="InterPro" id="IPR045628">
    <property type="entry name" value="Lhr_WH_dom"/>
</dbReference>
<protein>
    <submittedName>
        <fullName evidence="12">ATP-dependent helicase Lhr and Lhr-like helicase</fullName>
        <ecNumber evidence="12">3.6.4.-</ecNumber>
    </submittedName>
</protein>
<organism evidence="12 13">
    <name type="scientific">Glaciecola punicea ACAM 611</name>
    <dbReference type="NCBI Taxonomy" id="1121923"/>
    <lineage>
        <taxon>Bacteria</taxon>
        <taxon>Pseudomonadati</taxon>
        <taxon>Pseudomonadota</taxon>
        <taxon>Gammaproteobacteria</taxon>
        <taxon>Alteromonadales</taxon>
        <taxon>Alteromonadaceae</taxon>
        <taxon>Glaciecola</taxon>
    </lineage>
</organism>
<evidence type="ECO:0000256" key="2">
    <source>
        <dbReference type="ARBA" id="ARBA00022763"/>
    </source>
</evidence>
<dbReference type="Pfam" id="PF19306">
    <property type="entry name" value="WHD_Lhr"/>
    <property type="match status" value="1"/>
</dbReference>
<dbReference type="Pfam" id="PF08494">
    <property type="entry name" value="DEAD_assoc"/>
    <property type="match status" value="1"/>
</dbReference>
<evidence type="ECO:0000256" key="4">
    <source>
        <dbReference type="ARBA" id="ARBA00022806"/>
    </source>
</evidence>
<keyword evidence="1" id="KW-0547">Nucleotide-binding</keyword>
<dbReference type="eggNOG" id="COG1201">
    <property type="taxonomic scope" value="Bacteria"/>
</dbReference>
<evidence type="ECO:0000256" key="1">
    <source>
        <dbReference type="ARBA" id="ARBA00022741"/>
    </source>
</evidence>
<dbReference type="STRING" id="56804.BAE46_07575"/>
<dbReference type="InterPro" id="IPR001650">
    <property type="entry name" value="Helicase_C-like"/>
</dbReference>
<dbReference type="SMART" id="SM00487">
    <property type="entry name" value="DEXDc"/>
    <property type="match status" value="1"/>
</dbReference>
<dbReference type="PROSITE" id="PS51194">
    <property type="entry name" value="HELICASE_CTER"/>
    <property type="match status" value="1"/>
</dbReference>
<evidence type="ECO:0000259" key="11">
    <source>
        <dbReference type="PROSITE" id="PS51194"/>
    </source>
</evidence>
<dbReference type="InterPro" id="IPR052511">
    <property type="entry name" value="ATP-dep_Helicase"/>
</dbReference>
<dbReference type="InterPro" id="IPR011545">
    <property type="entry name" value="DEAD/DEAH_box_helicase_dom"/>
</dbReference>
<dbReference type="InterPro" id="IPR014001">
    <property type="entry name" value="Helicase_ATP-bd"/>
</dbReference>
<dbReference type="GO" id="GO:0004386">
    <property type="term" value="F:helicase activity"/>
    <property type="evidence" value="ECO:0007669"/>
    <property type="project" value="UniProtKB-KW"/>
</dbReference>
<dbReference type="AlphaFoldDB" id="H5TC19"/>
<dbReference type="GO" id="GO:0006281">
    <property type="term" value="P:DNA repair"/>
    <property type="evidence" value="ECO:0007669"/>
    <property type="project" value="UniProtKB-KW"/>
</dbReference>
<evidence type="ECO:0000313" key="12">
    <source>
        <dbReference type="EMBL" id="GAB55846.1"/>
    </source>
</evidence>
<dbReference type="SUPFAM" id="SSF52540">
    <property type="entry name" value="P-loop containing nucleoside triphosphate hydrolases"/>
    <property type="match status" value="1"/>
</dbReference>
<keyword evidence="5" id="KW-0067">ATP-binding</keyword>
<dbReference type="GO" id="GO:0005524">
    <property type="term" value="F:ATP binding"/>
    <property type="evidence" value="ECO:0007669"/>
    <property type="project" value="UniProtKB-KW"/>
</dbReference>
<keyword evidence="13" id="KW-1185">Reference proteome</keyword>
<reference evidence="12 13" key="2">
    <citation type="journal article" date="2017" name="Antonie Van Leeuwenhoek">
        <title>Rhizobium rhizosphaerae sp. nov., a novel species isolated from rice rhizosphere.</title>
        <authorList>
            <person name="Zhao J.J."/>
            <person name="Zhang J."/>
            <person name="Zhang R.J."/>
            <person name="Zhang C.W."/>
            <person name="Yin H.Q."/>
            <person name="Zhang X.X."/>
        </authorList>
    </citation>
    <scope>NUCLEOTIDE SEQUENCE [LARGE SCALE GENOMIC DNA]</scope>
    <source>
        <strain evidence="12 13">ACAM 611</strain>
    </source>
</reference>
<keyword evidence="3 12" id="KW-0378">Hydrolase</keyword>
<dbReference type="CDD" id="cd18796">
    <property type="entry name" value="SF2_C_LHR"/>
    <property type="match status" value="1"/>
</dbReference>
<dbReference type="GO" id="GO:0016887">
    <property type="term" value="F:ATP hydrolysis activity"/>
    <property type="evidence" value="ECO:0007669"/>
    <property type="project" value="TreeGrafter"/>
</dbReference>
<gene>
    <name evidence="12" type="primary">lhr</name>
    <name evidence="12" type="ORF">GPUN_1730</name>
</gene>
<evidence type="ECO:0000259" key="10">
    <source>
        <dbReference type="PROSITE" id="PS51192"/>
    </source>
</evidence>
<evidence type="ECO:0000256" key="5">
    <source>
        <dbReference type="ARBA" id="ARBA00022840"/>
    </source>
</evidence>
<keyword evidence="2" id="KW-0227">DNA damage</keyword>
<evidence type="ECO:0000256" key="8">
    <source>
        <dbReference type="ARBA" id="ARBA00023235"/>
    </source>
</evidence>
<name>H5TC19_9ALTE</name>
<dbReference type="EC" id="3.6.4.-" evidence="12"/>
<dbReference type="Proteomes" id="UP000053586">
    <property type="component" value="Unassembled WGS sequence"/>
</dbReference>
<evidence type="ECO:0000256" key="6">
    <source>
        <dbReference type="ARBA" id="ARBA00023125"/>
    </source>
</evidence>
<accession>H5TC19</accession>
<evidence type="ECO:0000256" key="9">
    <source>
        <dbReference type="ARBA" id="ARBA00093467"/>
    </source>
</evidence>
<dbReference type="Pfam" id="PF00271">
    <property type="entry name" value="Helicase_C"/>
    <property type="match status" value="1"/>
</dbReference>
<evidence type="ECO:0000313" key="13">
    <source>
        <dbReference type="Proteomes" id="UP000053586"/>
    </source>
</evidence>
<dbReference type="EMBL" id="BAET01000018">
    <property type="protein sequence ID" value="GAB55846.1"/>
    <property type="molecule type" value="Genomic_DNA"/>
</dbReference>
<reference evidence="12 13" key="1">
    <citation type="journal article" date="2012" name="J. Bacteriol.">
        <title>Genome sequence of proteorhodopsin-containing sea ice bacterium Glaciecola punicea ACAM 611T.</title>
        <authorList>
            <person name="Qin Q.-L."/>
            <person name="Xie B.-B."/>
            <person name="Shu Y.-L."/>
            <person name="Rong J.-C."/>
            <person name="Zhao D.-L."/>
            <person name="Zhang X.-Y."/>
            <person name="Chen X.-L."/>
            <person name="Zhou B.-C."/>
            <person name="Zhanga Y.-Z."/>
        </authorList>
    </citation>
    <scope>NUCLEOTIDE SEQUENCE [LARGE SCALE GENOMIC DNA]</scope>
    <source>
        <strain evidence="12 13">ACAM 611</strain>
    </source>
</reference>
<dbReference type="NCBIfam" id="TIGR04121">
    <property type="entry name" value="DEXH_lig_assoc"/>
    <property type="match status" value="1"/>
</dbReference>
<dbReference type="PANTHER" id="PTHR47962:SF3">
    <property type="entry name" value="LARGE ATP-DEPENDENT HELICASE-RELATED PROTEIN"/>
    <property type="match status" value="1"/>
</dbReference>
<dbReference type="InterPro" id="IPR027417">
    <property type="entry name" value="P-loop_NTPase"/>
</dbReference>
<dbReference type="PIRSF" id="PIRSF037307">
    <property type="entry name" value="Lhr-like_helic_prd"/>
    <property type="match status" value="1"/>
</dbReference>
<evidence type="ECO:0000256" key="7">
    <source>
        <dbReference type="ARBA" id="ARBA00023204"/>
    </source>
</evidence>
<keyword evidence="7" id="KW-0234">DNA repair</keyword>
<dbReference type="InterPro" id="IPR026362">
    <property type="entry name" value="DEXH_lig_assoc"/>
</dbReference>
<feature type="domain" description="Helicase C-terminal" evidence="11">
    <location>
        <begin position="254"/>
        <end position="405"/>
    </location>
</feature>